<dbReference type="Pfam" id="PF20578">
    <property type="entry name" value="aBig_2"/>
    <property type="match status" value="1"/>
</dbReference>
<dbReference type="Gene3D" id="2.60.40.1080">
    <property type="match status" value="1"/>
</dbReference>
<feature type="active site" description="Proton acceptor" evidence="5">
    <location>
        <position position="50"/>
    </location>
</feature>
<dbReference type="InterPro" id="IPR006710">
    <property type="entry name" value="Glyco_hydro_43"/>
</dbReference>
<feature type="domain" description="Extracellular endo-alpha-(1-&gt;5)-L-arabinanase C-terminal" evidence="7">
    <location>
        <begin position="383"/>
        <end position="486"/>
    </location>
</feature>
<dbReference type="GO" id="GO:0004553">
    <property type="term" value="F:hydrolase activity, hydrolyzing O-glycosyl compounds"/>
    <property type="evidence" value="ECO:0007669"/>
    <property type="project" value="InterPro"/>
</dbReference>
<accession>A0A4R2B6H4</accession>
<dbReference type="SUPFAM" id="SSF75005">
    <property type="entry name" value="Arabinanase/levansucrase/invertase"/>
    <property type="match status" value="1"/>
</dbReference>
<feature type="site" description="Important for catalytic activity, responsible for pKa modulation of the active site Glu and correct orientation of both the proton donor and substrate" evidence="6">
    <location>
        <position position="184"/>
    </location>
</feature>
<evidence type="ECO:0000256" key="1">
    <source>
        <dbReference type="ARBA" id="ARBA00004834"/>
    </source>
</evidence>
<dbReference type="Pfam" id="PF04616">
    <property type="entry name" value="Glyco_hydro_43"/>
    <property type="match status" value="1"/>
</dbReference>
<dbReference type="InterPro" id="IPR023296">
    <property type="entry name" value="Glyco_hydro_beta-prop_sf"/>
</dbReference>
<dbReference type="AlphaFoldDB" id="A0A4R2B6H4"/>
<dbReference type="PANTHER" id="PTHR43301">
    <property type="entry name" value="ARABINAN ENDO-1,5-ALPHA-L-ARABINOSIDASE"/>
    <property type="match status" value="1"/>
</dbReference>
<evidence type="ECO:0000256" key="3">
    <source>
        <dbReference type="ARBA" id="ARBA00022801"/>
    </source>
</evidence>
<protein>
    <submittedName>
        <fullName evidence="9">Arabinan endo-1,5-alpha-L-arabinosidase</fullName>
    </submittedName>
</protein>
<evidence type="ECO:0000259" key="8">
    <source>
        <dbReference type="Pfam" id="PF20578"/>
    </source>
</evidence>
<dbReference type="Gene3D" id="2.115.10.20">
    <property type="entry name" value="Glycosyl hydrolase domain, family 43"/>
    <property type="match status" value="1"/>
</dbReference>
<proteinExistence type="inferred from homology"/>
<name>A0A4R2B6H4_9BACI</name>
<comment type="similarity">
    <text evidence="2">Belongs to the glycosyl hydrolase 43 family.</text>
</comment>
<dbReference type="EMBL" id="SLVV01000011">
    <property type="protein sequence ID" value="TCN22311.1"/>
    <property type="molecule type" value="Genomic_DNA"/>
</dbReference>
<comment type="caution">
    <text evidence="9">The sequence shown here is derived from an EMBL/GenBank/DDBJ whole genome shotgun (WGS) entry which is preliminary data.</text>
</comment>
<keyword evidence="10" id="KW-1185">Reference proteome</keyword>
<evidence type="ECO:0000256" key="5">
    <source>
        <dbReference type="PIRSR" id="PIRSR606710-1"/>
    </source>
</evidence>
<organism evidence="9 10">
    <name type="scientific">Mesobacillus foraminis</name>
    <dbReference type="NCBI Taxonomy" id="279826"/>
    <lineage>
        <taxon>Bacteria</taxon>
        <taxon>Bacillati</taxon>
        <taxon>Bacillota</taxon>
        <taxon>Bacilli</taxon>
        <taxon>Bacillales</taxon>
        <taxon>Bacillaceae</taxon>
        <taxon>Mesobacillus</taxon>
    </lineage>
</organism>
<dbReference type="GO" id="GO:0005975">
    <property type="term" value="P:carbohydrate metabolic process"/>
    <property type="evidence" value="ECO:0007669"/>
    <property type="project" value="InterPro"/>
</dbReference>
<dbReference type="Gene3D" id="2.40.128.10">
    <property type="match status" value="1"/>
</dbReference>
<dbReference type="SUPFAM" id="SSF49899">
    <property type="entry name" value="Concanavalin A-like lectins/glucanases"/>
    <property type="match status" value="1"/>
</dbReference>
<keyword evidence="3" id="KW-0378">Hydrolase</keyword>
<sequence>MMGKTLLQKLLLVFTAILLIIPISVYAASKDKNNVDDPKTPVFKDASVHDPSVIKVDETFYVFGSHLAAAKSNDLMQWEQVASGATSDNPLFEDVVKELKETFDWAQSDTLWAADVIQLEDGKFYMYYNACKGDSPRSALGVAVADNVEGPYKDMGIILKSGMWDQPSEDGTIYDATIHPNAVDPDVFFDKDGKLWMMYGSYSGGIFIMEMDPKTAKPIPGQGYGKKLLGGNHSRIEGAYVLYSPETDYYYMYLSFGGLDAVGGYNMRVVRSKNPDGPYYDAEGNDMINVKADPSLPLFDDKSIEPYGVKVMGNHLFDRKIGDPGNGIGTGYVSPGHNSAYYDPETGEHFLIFHARFPGQGEMHEIRVHQMFMNQDGWPVVAPYRYAGETLDKVQREDLIGDYKLINHGKEISAEIKKSVDIQLTKNNKVTGDVTGTWKKTGHNTAQLTIDGAQYDGVFLRQYDLTSKTYVMTFSALSSKGIAIWGSKVPTRSDKQIVADVAADLDLGDTSNVINDLTLPTEATRDTVISWATSNPEVVSETGEITRPAAGSESARATLTATVKKGTETATKTFAIAVLPLKAGGELAHYTFDGELTDSLGKASAGTITGDRIDNSGGTIGFAEGVNGKAAAFDGSSGIRLPNGLISSNTYSVSYWVKPDQLTPFTTTFFGARDSSNWLSLVPMGPVGNQTMIWSGTSWYDAVTGMTIKAGEWTHLAFTVDNGQIAVYVNGEEKFNRGGFPNVFTTTNGTFGLGVNWWDTPYKGLIDELQVFEGALTPEQIAEMNKN</sequence>
<dbReference type="Pfam" id="PF13385">
    <property type="entry name" value="Laminin_G_3"/>
    <property type="match status" value="1"/>
</dbReference>
<dbReference type="InterPro" id="IPR046780">
    <property type="entry name" value="aBig_2"/>
</dbReference>
<dbReference type="Proteomes" id="UP000295689">
    <property type="component" value="Unassembled WGS sequence"/>
</dbReference>
<feature type="domain" description="Atrophied bacterial Ig" evidence="8">
    <location>
        <begin position="498"/>
        <end position="579"/>
    </location>
</feature>
<dbReference type="CDD" id="cd18832">
    <property type="entry name" value="GH43_GsAbnA-like"/>
    <property type="match status" value="1"/>
</dbReference>
<feature type="active site" description="Proton donor" evidence="5">
    <location>
        <position position="237"/>
    </location>
</feature>
<comment type="pathway">
    <text evidence="1">Glycan metabolism; L-arabinan degradation.</text>
</comment>
<gene>
    <name evidence="9" type="ORF">EV146_111150</name>
</gene>
<evidence type="ECO:0000259" key="7">
    <source>
        <dbReference type="Pfam" id="PF16369"/>
    </source>
</evidence>
<evidence type="ECO:0000313" key="10">
    <source>
        <dbReference type="Proteomes" id="UP000295689"/>
    </source>
</evidence>
<dbReference type="InterPro" id="IPR032291">
    <property type="entry name" value="Abn2_C"/>
</dbReference>
<evidence type="ECO:0000313" key="9">
    <source>
        <dbReference type="EMBL" id="TCN22311.1"/>
    </source>
</evidence>
<dbReference type="PANTHER" id="PTHR43301:SF3">
    <property type="entry name" value="ARABINAN ENDO-1,5-ALPHA-L-ARABINOSIDASE A-RELATED"/>
    <property type="match status" value="1"/>
</dbReference>
<dbReference type="Gene3D" id="2.60.120.200">
    <property type="match status" value="1"/>
</dbReference>
<dbReference type="Pfam" id="PF16369">
    <property type="entry name" value="GH43_C"/>
    <property type="match status" value="1"/>
</dbReference>
<dbReference type="InterPro" id="IPR013320">
    <property type="entry name" value="ConA-like_dom_sf"/>
</dbReference>
<evidence type="ECO:0000256" key="4">
    <source>
        <dbReference type="ARBA" id="ARBA00023295"/>
    </source>
</evidence>
<dbReference type="InterPro" id="IPR050727">
    <property type="entry name" value="GH43_arabinanases"/>
</dbReference>
<reference evidence="9 10" key="1">
    <citation type="journal article" date="2015" name="Stand. Genomic Sci.">
        <title>Genomic Encyclopedia of Bacterial and Archaeal Type Strains, Phase III: the genomes of soil and plant-associated and newly described type strains.</title>
        <authorList>
            <person name="Whitman W.B."/>
            <person name="Woyke T."/>
            <person name="Klenk H.P."/>
            <person name="Zhou Y."/>
            <person name="Lilburn T.G."/>
            <person name="Beck B.J."/>
            <person name="De Vos P."/>
            <person name="Vandamme P."/>
            <person name="Eisen J.A."/>
            <person name="Garrity G."/>
            <person name="Hugenholtz P."/>
            <person name="Kyrpides N.C."/>
        </authorList>
    </citation>
    <scope>NUCLEOTIDE SEQUENCE [LARGE SCALE GENOMIC DNA]</scope>
    <source>
        <strain evidence="9 10">CV53</strain>
    </source>
</reference>
<keyword evidence="4" id="KW-0326">Glycosidase</keyword>
<evidence type="ECO:0000256" key="2">
    <source>
        <dbReference type="ARBA" id="ARBA00009865"/>
    </source>
</evidence>
<evidence type="ECO:0000256" key="6">
    <source>
        <dbReference type="PIRSR" id="PIRSR606710-2"/>
    </source>
</evidence>